<evidence type="ECO:0008006" key="3">
    <source>
        <dbReference type="Google" id="ProtNLM"/>
    </source>
</evidence>
<organism evidence="1 2">
    <name type="scientific">Brevundimonas guildfordensis</name>
    <dbReference type="NCBI Taxonomy" id="2762241"/>
    <lineage>
        <taxon>Bacteria</taxon>
        <taxon>Pseudomonadati</taxon>
        <taxon>Pseudomonadota</taxon>
        <taxon>Alphaproteobacteria</taxon>
        <taxon>Caulobacterales</taxon>
        <taxon>Caulobacteraceae</taxon>
        <taxon>Brevundimonas</taxon>
    </lineage>
</organism>
<name>A0ABR8R491_9CAUL</name>
<evidence type="ECO:0000313" key="1">
    <source>
        <dbReference type="EMBL" id="MBD7942492.1"/>
    </source>
</evidence>
<sequence>MKTSHTLRGQTSGQNFVSQSIFDRHERALDRLVEYGVPADLRAQLSGAARELLALANPAGISRFGEDLVAAWVGGEVAANYKDGHDVVASNGALIEVKFSKLNTPVKGKPTRRWNWANITGGEAANKDCDFIVLVGEADPRFADLPLIDNLYVAFCIPHEHVKGNYGGLNYGGNRGQINVTSNPDLPFTAAMIRSYALSREGFTDHFKAGAPIFSPPPIPEEVARARGRYR</sequence>
<dbReference type="EMBL" id="JACSQU010000009">
    <property type="protein sequence ID" value="MBD7942492.1"/>
    <property type="molecule type" value="Genomic_DNA"/>
</dbReference>
<reference evidence="1 2" key="1">
    <citation type="submission" date="2020-08" db="EMBL/GenBank/DDBJ databases">
        <title>A Genomic Blueprint of the Chicken Gut Microbiome.</title>
        <authorList>
            <person name="Gilroy R."/>
            <person name="Ravi A."/>
            <person name="Getino M."/>
            <person name="Pursley I."/>
            <person name="Horton D.L."/>
            <person name="Alikhan N.-F."/>
            <person name="Baker D."/>
            <person name="Gharbi K."/>
            <person name="Hall N."/>
            <person name="Watson M."/>
            <person name="Adriaenssens E.M."/>
            <person name="Foster-Nyarko E."/>
            <person name="Jarju S."/>
            <person name="Secka A."/>
            <person name="Antonio M."/>
            <person name="Oren A."/>
            <person name="Chaudhuri R."/>
            <person name="La Ragione R.M."/>
            <person name="Hildebrand F."/>
            <person name="Pallen M.J."/>
        </authorList>
    </citation>
    <scope>NUCLEOTIDE SEQUENCE [LARGE SCALE GENOMIC DNA]</scope>
    <source>
        <strain evidence="1 2">Sa3CVA3</strain>
    </source>
</reference>
<keyword evidence="2" id="KW-1185">Reference proteome</keyword>
<comment type="caution">
    <text evidence="1">The sequence shown here is derived from an EMBL/GenBank/DDBJ whole genome shotgun (WGS) entry which is preliminary data.</text>
</comment>
<proteinExistence type="predicted"/>
<gene>
    <name evidence="1" type="ORF">H9656_13970</name>
</gene>
<evidence type="ECO:0000313" key="2">
    <source>
        <dbReference type="Proteomes" id="UP000638918"/>
    </source>
</evidence>
<dbReference type="RefSeq" id="WP_191744874.1">
    <property type="nucleotide sequence ID" value="NZ_JACSQU010000009.1"/>
</dbReference>
<dbReference type="Proteomes" id="UP000638918">
    <property type="component" value="Unassembled WGS sequence"/>
</dbReference>
<accession>A0ABR8R491</accession>
<protein>
    <recommendedName>
        <fullName evidence="3">Restriction endonuclease</fullName>
    </recommendedName>
</protein>